<dbReference type="InParanoid" id="A0A1Q3DBY6"/>
<evidence type="ECO:0000313" key="7">
    <source>
        <dbReference type="EMBL" id="GAV89929.1"/>
    </source>
</evidence>
<comment type="caution">
    <text evidence="7">The sequence shown here is derived from an EMBL/GenBank/DDBJ whole genome shotgun (WGS) entry which is preliminary data.</text>
</comment>
<evidence type="ECO:0000256" key="1">
    <source>
        <dbReference type="ARBA" id="ARBA00004496"/>
    </source>
</evidence>
<dbReference type="InterPro" id="IPR007275">
    <property type="entry name" value="YTH_domain"/>
</dbReference>
<comment type="subcellular location">
    <subcellularLocation>
        <location evidence="1">Cytoplasm</location>
    </subcellularLocation>
</comment>
<accession>A0A1Q3DBY6</accession>
<evidence type="ECO:0000256" key="2">
    <source>
        <dbReference type="ARBA" id="ARBA00022490"/>
    </source>
</evidence>
<dbReference type="STRING" id="3775.A0A1Q3DBY6"/>
<evidence type="ECO:0000313" key="8">
    <source>
        <dbReference type="Proteomes" id="UP000187406"/>
    </source>
</evidence>
<dbReference type="PANTHER" id="PTHR12357">
    <property type="entry name" value="YTH YT521-B HOMOLOGY DOMAIN-CONTAINING"/>
    <property type="match status" value="1"/>
</dbReference>
<dbReference type="Pfam" id="PF04146">
    <property type="entry name" value="YTH"/>
    <property type="match status" value="1"/>
</dbReference>
<dbReference type="GO" id="GO:0003729">
    <property type="term" value="F:mRNA binding"/>
    <property type="evidence" value="ECO:0007669"/>
    <property type="project" value="UniProtKB-UniRule"/>
</dbReference>
<dbReference type="AlphaFoldDB" id="A0A1Q3DBY6"/>
<dbReference type="Proteomes" id="UP000187406">
    <property type="component" value="Unassembled WGS sequence"/>
</dbReference>
<keyword evidence="2" id="KW-0963">Cytoplasm</keyword>
<dbReference type="PROSITE" id="PS50882">
    <property type="entry name" value="YTH"/>
    <property type="match status" value="1"/>
</dbReference>
<dbReference type="FunFam" id="3.10.590.10:FF:000001">
    <property type="entry name" value="YTH domain family 1, isoform CRA_a"/>
    <property type="match status" value="1"/>
</dbReference>
<dbReference type="GO" id="GO:1990247">
    <property type="term" value="F:N6-methyladenosine-containing RNA reader activity"/>
    <property type="evidence" value="ECO:0007669"/>
    <property type="project" value="UniProtKB-UniRule"/>
</dbReference>
<gene>
    <name evidence="7" type="ORF">CFOL_v3_33340</name>
</gene>
<keyword evidence="3 4" id="KW-0694">RNA-binding</keyword>
<dbReference type="PANTHER" id="PTHR12357:SF82">
    <property type="entry name" value="YTH DOMAIN-CONTAINING FAMILY PROTEIN"/>
    <property type="match status" value="1"/>
</dbReference>
<comment type="similarity">
    <text evidence="4">Belongs to the YTHDF family.</text>
</comment>
<feature type="non-terminal residue" evidence="7">
    <location>
        <position position="1"/>
    </location>
</feature>
<dbReference type="OrthoDB" id="306690at2759"/>
<feature type="domain" description="YTH" evidence="6">
    <location>
        <begin position="221"/>
        <end position="358"/>
    </location>
</feature>
<evidence type="ECO:0000256" key="4">
    <source>
        <dbReference type="RuleBase" id="RU369095"/>
    </source>
</evidence>
<keyword evidence="8" id="KW-1185">Reference proteome</keyword>
<dbReference type="EMBL" id="BDDD01005844">
    <property type="protein sequence ID" value="GAV89929.1"/>
    <property type="molecule type" value="Genomic_DNA"/>
</dbReference>
<protein>
    <recommendedName>
        <fullName evidence="4">YTH domain-containing family protein</fullName>
    </recommendedName>
</protein>
<organism evidence="7 8">
    <name type="scientific">Cephalotus follicularis</name>
    <name type="common">Albany pitcher plant</name>
    <dbReference type="NCBI Taxonomy" id="3775"/>
    <lineage>
        <taxon>Eukaryota</taxon>
        <taxon>Viridiplantae</taxon>
        <taxon>Streptophyta</taxon>
        <taxon>Embryophyta</taxon>
        <taxon>Tracheophyta</taxon>
        <taxon>Spermatophyta</taxon>
        <taxon>Magnoliopsida</taxon>
        <taxon>eudicotyledons</taxon>
        <taxon>Gunneridae</taxon>
        <taxon>Pentapetalae</taxon>
        <taxon>rosids</taxon>
        <taxon>fabids</taxon>
        <taxon>Oxalidales</taxon>
        <taxon>Cephalotaceae</taxon>
        <taxon>Cephalotus</taxon>
    </lineage>
</organism>
<dbReference type="CDD" id="cd21134">
    <property type="entry name" value="YTH"/>
    <property type="match status" value="1"/>
</dbReference>
<sequence>SYQNSFLNPHGSSRREGLLAGIPFPDYQDPKFSFDGIQLPMPWLDALISSIGQSQHAASAGFYSSICHATNLPSGRNLPHLMNLHQARQTSGMGQSFGFMSRMYPNNLTYGHYGNTYRPGPGFGSFGYDSWKMRRGWSVVENKYKPRGRSNGKENMARFNELNKGPRNKDSKNQEESGPITLAAKTLNLPLSENSKEDNLVPIPDKEQYNRDDFPENYSDAKFFIIKSYSEDDVHISIKYNVWTSTPNGNKKLDAAYKEAKEKPDGCPVFLLFSVNTSGQFVGLAEMVGPVDFNKTVGYWQQDKWVGCFPVKWHIIKDIPNSLLRHILLEYNENKPVTNSRDTQEVKLEQGIEILKIFKGHPSKTCVLDDFVFYESRQKSMQETKAKQQQSQKQVLDGKCDDSIVTDHNDKNVIAGDENVQKTADGVQANGDVKLLEDYNSPAAVANDPTSSKPLVSSEKRVVANGVASAC</sequence>
<dbReference type="Gene3D" id="3.10.590.10">
    <property type="entry name" value="ph1033 like domains"/>
    <property type="match status" value="1"/>
</dbReference>
<dbReference type="GO" id="GO:0061157">
    <property type="term" value="P:mRNA destabilization"/>
    <property type="evidence" value="ECO:0007669"/>
    <property type="project" value="TreeGrafter"/>
</dbReference>
<name>A0A1Q3DBY6_CEPFO</name>
<dbReference type="InterPro" id="IPR045168">
    <property type="entry name" value="YTH_prot"/>
</dbReference>
<evidence type="ECO:0000259" key="6">
    <source>
        <dbReference type="PROSITE" id="PS50882"/>
    </source>
</evidence>
<comment type="function">
    <text evidence="4">Specifically recognizes and binds N6-methyladenosine (m6A)-containing RNAs, and regulates mRNA stability. M6A is a modification present at internal sites of mRNAs and some non-coding RNAs and plays a role in mRNA stability and processing.</text>
</comment>
<proteinExistence type="inferred from homology"/>
<evidence type="ECO:0000256" key="5">
    <source>
        <dbReference type="SAM" id="MobiDB-lite"/>
    </source>
</evidence>
<feature type="region of interest" description="Disordered" evidence="5">
    <location>
        <begin position="144"/>
        <end position="177"/>
    </location>
</feature>
<reference evidence="8" key="1">
    <citation type="submission" date="2016-04" db="EMBL/GenBank/DDBJ databases">
        <title>Cephalotus genome sequencing.</title>
        <authorList>
            <person name="Fukushima K."/>
            <person name="Hasebe M."/>
            <person name="Fang X."/>
        </authorList>
    </citation>
    <scope>NUCLEOTIDE SEQUENCE [LARGE SCALE GENOMIC DNA]</scope>
    <source>
        <strain evidence="8">cv. St1</strain>
    </source>
</reference>
<dbReference type="GO" id="GO:0005737">
    <property type="term" value="C:cytoplasm"/>
    <property type="evidence" value="ECO:0007669"/>
    <property type="project" value="UniProtKB-SubCell"/>
</dbReference>
<evidence type="ECO:0000256" key="3">
    <source>
        <dbReference type="ARBA" id="ARBA00022884"/>
    </source>
</evidence>